<feature type="active site" description="Charge relay system" evidence="5">
    <location>
        <position position="307"/>
    </location>
</feature>
<evidence type="ECO:0000313" key="11">
    <source>
        <dbReference type="Proteomes" id="UP001595955"/>
    </source>
</evidence>
<evidence type="ECO:0000256" key="6">
    <source>
        <dbReference type="SAM" id="MobiDB-lite"/>
    </source>
</evidence>
<proteinExistence type="inferred from homology"/>
<dbReference type="InterPro" id="IPR006311">
    <property type="entry name" value="TAT_signal"/>
</dbReference>
<keyword evidence="7" id="KW-0812">Transmembrane</keyword>
<evidence type="ECO:0000256" key="5">
    <source>
        <dbReference type="PROSITE-ProRule" id="PRU01240"/>
    </source>
</evidence>
<dbReference type="Pfam" id="PF00082">
    <property type="entry name" value="Peptidase_S8"/>
    <property type="match status" value="1"/>
</dbReference>
<evidence type="ECO:0000256" key="3">
    <source>
        <dbReference type="ARBA" id="ARBA00022801"/>
    </source>
</evidence>
<reference evidence="11" key="1">
    <citation type="journal article" date="2019" name="Int. J. Syst. Evol. Microbiol.">
        <title>The Global Catalogue of Microorganisms (GCM) 10K type strain sequencing project: providing services to taxonomists for standard genome sequencing and annotation.</title>
        <authorList>
            <consortium name="The Broad Institute Genomics Platform"/>
            <consortium name="The Broad Institute Genome Sequencing Center for Infectious Disease"/>
            <person name="Wu L."/>
            <person name="Ma J."/>
        </authorList>
    </citation>
    <scope>NUCLEOTIDE SEQUENCE [LARGE SCALE GENOMIC DNA]</scope>
    <source>
        <strain evidence="11">JCM 3369</strain>
    </source>
</reference>
<dbReference type="RefSeq" id="WP_164471298.1">
    <property type="nucleotide sequence ID" value="NZ_CP033325.1"/>
</dbReference>
<evidence type="ECO:0000313" key="10">
    <source>
        <dbReference type="EMBL" id="MFC4553943.1"/>
    </source>
</evidence>
<dbReference type="InterPro" id="IPR036852">
    <property type="entry name" value="Peptidase_S8/S53_dom_sf"/>
</dbReference>
<gene>
    <name evidence="10" type="ORF">ACFO3F_01660</name>
</gene>
<evidence type="ECO:0000256" key="1">
    <source>
        <dbReference type="ARBA" id="ARBA00011073"/>
    </source>
</evidence>
<dbReference type="Gene3D" id="3.40.50.200">
    <property type="entry name" value="Peptidase S8/S53 domain"/>
    <property type="match status" value="1"/>
</dbReference>
<dbReference type="InterPro" id="IPR000209">
    <property type="entry name" value="Peptidase_S8/S53_dom"/>
</dbReference>
<dbReference type="InterPro" id="IPR050131">
    <property type="entry name" value="Peptidase_S8_subtilisin-like"/>
</dbReference>
<dbReference type="SUPFAM" id="SSF52743">
    <property type="entry name" value="Subtilisin-like"/>
    <property type="match status" value="1"/>
</dbReference>
<accession>A0ABV9D6V3</accession>
<comment type="caution">
    <text evidence="10">The sequence shown here is derived from an EMBL/GenBank/DDBJ whole genome shotgun (WGS) entry which is preliminary data.</text>
</comment>
<organism evidence="10 11">
    <name type="scientific">Georgenia faecalis</name>
    <dbReference type="NCBI Taxonomy" id="2483799"/>
    <lineage>
        <taxon>Bacteria</taxon>
        <taxon>Bacillati</taxon>
        <taxon>Actinomycetota</taxon>
        <taxon>Actinomycetes</taxon>
        <taxon>Micrococcales</taxon>
        <taxon>Bogoriellaceae</taxon>
        <taxon>Georgenia</taxon>
    </lineage>
</organism>
<dbReference type="EMBL" id="JBHSGF010000001">
    <property type="protein sequence ID" value="MFC4553943.1"/>
    <property type="molecule type" value="Genomic_DNA"/>
</dbReference>
<feature type="domain" description="Peptidase S8/S53" evidence="9">
    <location>
        <begin position="52"/>
        <end position="353"/>
    </location>
</feature>
<feature type="compositionally biased region" description="Basic and acidic residues" evidence="6">
    <location>
        <begin position="439"/>
        <end position="455"/>
    </location>
</feature>
<evidence type="ECO:0000256" key="2">
    <source>
        <dbReference type="ARBA" id="ARBA00022670"/>
    </source>
</evidence>
<dbReference type="PROSITE" id="PS51892">
    <property type="entry name" value="SUBTILASE"/>
    <property type="match status" value="1"/>
</dbReference>
<keyword evidence="11" id="KW-1185">Reference proteome</keyword>
<dbReference type="Proteomes" id="UP001595955">
    <property type="component" value="Unassembled WGS sequence"/>
</dbReference>
<evidence type="ECO:0000256" key="8">
    <source>
        <dbReference type="SAM" id="SignalP"/>
    </source>
</evidence>
<feature type="active site" description="Charge relay system" evidence="5">
    <location>
        <position position="107"/>
    </location>
</feature>
<feature type="transmembrane region" description="Helical" evidence="7">
    <location>
        <begin position="460"/>
        <end position="480"/>
    </location>
</feature>
<name>A0ABV9D6V3_9MICO</name>
<feature type="compositionally biased region" description="Low complexity" evidence="6">
    <location>
        <begin position="421"/>
        <end position="438"/>
    </location>
</feature>
<keyword evidence="4 5" id="KW-0720">Serine protease</keyword>
<evidence type="ECO:0000256" key="7">
    <source>
        <dbReference type="SAM" id="Phobius"/>
    </source>
</evidence>
<keyword evidence="7" id="KW-1133">Transmembrane helix</keyword>
<evidence type="ECO:0000259" key="9">
    <source>
        <dbReference type="Pfam" id="PF00082"/>
    </source>
</evidence>
<keyword evidence="7" id="KW-0472">Membrane</keyword>
<evidence type="ECO:0000256" key="4">
    <source>
        <dbReference type="ARBA" id="ARBA00022825"/>
    </source>
</evidence>
<protein>
    <submittedName>
        <fullName evidence="10">S8 family serine peptidase</fullName>
    </submittedName>
</protein>
<dbReference type="PANTHER" id="PTHR43806:SF11">
    <property type="entry name" value="CEREVISIN-RELATED"/>
    <property type="match status" value="1"/>
</dbReference>
<keyword evidence="3 5" id="KW-0378">Hydrolase</keyword>
<dbReference type="PANTHER" id="PTHR43806">
    <property type="entry name" value="PEPTIDASE S8"/>
    <property type="match status" value="1"/>
</dbReference>
<dbReference type="InterPro" id="IPR015500">
    <property type="entry name" value="Peptidase_S8_subtilisin-rel"/>
</dbReference>
<feature type="signal peptide" evidence="8">
    <location>
        <begin position="1"/>
        <end position="26"/>
    </location>
</feature>
<dbReference type="PRINTS" id="PR00723">
    <property type="entry name" value="SUBTILISIN"/>
</dbReference>
<feature type="active site" description="Charge relay system" evidence="5">
    <location>
        <position position="61"/>
    </location>
</feature>
<feature type="chain" id="PRO_5046556527" evidence="8">
    <location>
        <begin position="27"/>
        <end position="502"/>
    </location>
</feature>
<keyword evidence="8" id="KW-0732">Signal</keyword>
<sequence>MGTRRGVRTAVALATAAVAVAAPAHATTEQFDAGQWWIEAMGVTQAHEQVTGEGVVVALLDTPIYAEAPELQGQDVVPSGTRCEQPWSEDDGAPSLPAGPISEVTSHATSMAALIVGNGQGTRADGRGTAGIAPGATLRTYALYDTIGDRGLDCQHGERDDVEFLREVLTADPDIVVVTSEWVGEADIDLQEVVNEGISDGVVFVNSAGNGGPEEAISRFGAVDGVVNAVAGDTEGMAAEFNSVDSRPVDYLTAQDTLTTDPEQAVALAPTAGASGQPTVLVPGVDITAGGFWEGRWESDLMNSGTSASAAFTAGALALVMEKWPDATGNQVLQSMVRHANHPHALGYAAGYGFGGLSLTSMLSEDPTGYPDVHPYYGGLRWAFADDVPPPVMTQRGEGDEAQFWQPTYAEDEQGLPWPLGPGTPATGSASPSSAAPSPEREEASAEAAAPREETAGPPLGWIVVGAVLVAAVVAGALWARARASRTTNVENDNTPVEGPGA</sequence>
<keyword evidence="2 5" id="KW-0645">Protease</keyword>
<feature type="region of interest" description="Disordered" evidence="6">
    <location>
        <begin position="412"/>
        <end position="457"/>
    </location>
</feature>
<feature type="region of interest" description="Disordered" evidence="6">
    <location>
        <begin position="76"/>
        <end position="100"/>
    </location>
</feature>
<comment type="similarity">
    <text evidence="1 5">Belongs to the peptidase S8 family.</text>
</comment>
<dbReference type="PROSITE" id="PS51318">
    <property type="entry name" value="TAT"/>
    <property type="match status" value="1"/>
</dbReference>